<evidence type="ECO:0000313" key="3">
    <source>
        <dbReference type="Proteomes" id="UP000295781"/>
    </source>
</evidence>
<gene>
    <name evidence="2" type="ORF">SOCEGT47_073990</name>
</gene>
<proteinExistence type="predicted"/>
<organism evidence="2 3">
    <name type="scientific">Sorangium cellulosum</name>
    <name type="common">Polyangium cellulosum</name>
    <dbReference type="NCBI Taxonomy" id="56"/>
    <lineage>
        <taxon>Bacteria</taxon>
        <taxon>Pseudomonadati</taxon>
        <taxon>Myxococcota</taxon>
        <taxon>Polyangia</taxon>
        <taxon>Polyangiales</taxon>
        <taxon>Polyangiaceae</taxon>
        <taxon>Sorangium</taxon>
    </lineage>
</organism>
<dbReference type="SUPFAM" id="SSF53474">
    <property type="entry name" value="alpha/beta-Hydrolases"/>
    <property type="match status" value="1"/>
</dbReference>
<dbReference type="Gene3D" id="3.40.50.1820">
    <property type="entry name" value="alpha/beta hydrolase"/>
    <property type="match status" value="1"/>
</dbReference>
<sequence>MSAHEPSDDRHGRRAALALAVALAALAEGCARAPLAAPVGRSAALPAAPEQRPPPATEQRPPPATEQRPPPATESPPVTEELAFVDLEVPGFGPAVVVLPRGGGPRPVLVATHGAGDRPEWHCDVWGAMVRGAGYVLCPRGKAIDTRAPDDAQIYYYPDHHALGREVTAALSALARRFGDRVDLRAPVYTGYSQGATMGALVLPGHPAGFARAALVEGGYGSAGEWTLGSARRWRGAGGARVLLACGRADCAARAHRTRETLERGGLTARVVHAKGAGHSYGGAMERALHEVYPWVVEGDPRWLGGSEASAHQGAAAPRQGPQTRVTRRRPTASAMSASRVGSTTTPTSSQPSQSAGASHPAGSGSAKTL</sequence>
<dbReference type="EMBL" id="CP012670">
    <property type="protein sequence ID" value="AUX26829.1"/>
    <property type="molecule type" value="Genomic_DNA"/>
</dbReference>
<feature type="compositionally biased region" description="Low complexity" evidence="1">
    <location>
        <begin position="342"/>
        <end position="370"/>
    </location>
</feature>
<reference evidence="2 3" key="1">
    <citation type="submission" date="2015-09" db="EMBL/GenBank/DDBJ databases">
        <title>Sorangium comparison.</title>
        <authorList>
            <person name="Zaburannyi N."/>
            <person name="Bunk B."/>
            <person name="Overmann J."/>
            <person name="Mueller R."/>
        </authorList>
    </citation>
    <scope>NUCLEOTIDE SEQUENCE [LARGE SCALE GENOMIC DNA]</scope>
    <source>
        <strain evidence="2 3">So ceGT47</strain>
    </source>
</reference>
<dbReference type="Proteomes" id="UP000295781">
    <property type="component" value="Chromosome"/>
</dbReference>
<evidence type="ECO:0000313" key="2">
    <source>
        <dbReference type="EMBL" id="AUX26829.1"/>
    </source>
</evidence>
<dbReference type="AlphaFoldDB" id="A0A4P2QB62"/>
<feature type="region of interest" description="Disordered" evidence="1">
    <location>
        <begin position="42"/>
        <end position="77"/>
    </location>
</feature>
<name>A0A4P2QB62_SORCE</name>
<protein>
    <submittedName>
        <fullName evidence="2">Uncharacterized protein</fullName>
    </submittedName>
</protein>
<dbReference type="InterPro" id="IPR029058">
    <property type="entry name" value="AB_hydrolase_fold"/>
</dbReference>
<evidence type="ECO:0000256" key="1">
    <source>
        <dbReference type="SAM" id="MobiDB-lite"/>
    </source>
</evidence>
<accession>A0A4P2QB62</accession>
<feature type="region of interest" description="Disordered" evidence="1">
    <location>
        <begin position="304"/>
        <end position="370"/>
    </location>
</feature>
<feature type="compositionally biased region" description="Pro residues" evidence="1">
    <location>
        <begin position="51"/>
        <end position="74"/>
    </location>
</feature>